<protein>
    <submittedName>
        <fullName evidence="8">High affinity cGMP-specific 3',5'-cyclic phosphodiesterase 9A</fullName>
    </submittedName>
</protein>
<feature type="non-terminal residue" evidence="7">
    <location>
        <position position="551"/>
    </location>
</feature>
<reference evidence="7" key="1">
    <citation type="submission" date="2022-10" db="EMBL/GenBank/DDBJ databases">
        <authorList>
            <person name="Chen Y."/>
            <person name="Dougan E. K."/>
            <person name="Chan C."/>
            <person name="Rhodes N."/>
            <person name="Thang M."/>
        </authorList>
    </citation>
    <scope>NUCLEOTIDE SEQUENCE</scope>
</reference>
<dbReference type="EMBL" id="CAMXCT030001607">
    <property type="protein sequence ID" value="CAL4778886.1"/>
    <property type="molecule type" value="Genomic_DNA"/>
</dbReference>
<organism evidence="7">
    <name type="scientific">Cladocopium goreaui</name>
    <dbReference type="NCBI Taxonomy" id="2562237"/>
    <lineage>
        <taxon>Eukaryota</taxon>
        <taxon>Sar</taxon>
        <taxon>Alveolata</taxon>
        <taxon>Dinophyceae</taxon>
        <taxon>Suessiales</taxon>
        <taxon>Symbiodiniaceae</taxon>
        <taxon>Cladocopium</taxon>
    </lineage>
</organism>
<reference evidence="8 9" key="2">
    <citation type="submission" date="2024-05" db="EMBL/GenBank/DDBJ databases">
        <authorList>
            <person name="Chen Y."/>
            <person name="Shah S."/>
            <person name="Dougan E. K."/>
            <person name="Thang M."/>
            <person name="Chan C."/>
        </authorList>
    </citation>
    <scope>NUCLEOTIDE SEQUENCE [LARGE SCALE GENOMIC DNA]</scope>
</reference>
<proteinExistence type="predicted"/>
<dbReference type="SMART" id="SM00054">
    <property type="entry name" value="EFh"/>
    <property type="match status" value="3"/>
</dbReference>
<dbReference type="Proteomes" id="UP001152797">
    <property type="component" value="Unassembled WGS sequence"/>
</dbReference>
<dbReference type="Pfam" id="PF13202">
    <property type="entry name" value="EF-hand_5"/>
    <property type="match status" value="1"/>
</dbReference>
<dbReference type="GO" id="GO:0007165">
    <property type="term" value="P:signal transduction"/>
    <property type="evidence" value="ECO:0007669"/>
    <property type="project" value="InterPro"/>
</dbReference>
<dbReference type="PROSITE" id="PS50222">
    <property type="entry name" value="EF_HAND_2"/>
    <property type="match status" value="2"/>
</dbReference>
<dbReference type="GO" id="GO:0004114">
    <property type="term" value="F:3',5'-cyclic-nucleotide phosphodiesterase activity"/>
    <property type="evidence" value="ECO:0007669"/>
    <property type="project" value="InterPro"/>
</dbReference>
<dbReference type="InterPro" id="IPR002073">
    <property type="entry name" value="PDEase_catalytic_dom"/>
</dbReference>
<dbReference type="SUPFAM" id="SSF47473">
    <property type="entry name" value="EF-hand"/>
    <property type="match status" value="1"/>
</dbReference>
<dbReference type="PROSITE" id="PS51845">
    <property type="entry name" value="PDEASE_I_2"/>
    <property type="match status" value="1"/>
</dbReference>
<keyword evidence="3" id="KW-0106">Calcium</keyword>
<sequence>MSCLENMHCSKLFQILAKHECNLFSELNEVIYSHIRHIIVDSIIATDFAQHGGMVKEFESMYGVNAELFDTADEMFGAQNFSSRYGYMNTEEFPPRELMEYFKTPDVKKTLRTVLLHFADISNPMKPFPVAERWAELVLKEFALQGEEEKALGIPVGPLNDKKTVSLPLSQIGFIEFVVAPLALAMARVLPPVWFTNQMIIDNANIWMDKWIEDTLLKPSLEEQVPPAPGSGAREDSQDGAEDRAAGLYRHSGADGELRSALVKFPPESSDANAFESTWSGLGDLTKSFSAVQKPDIRHLIQWESTSPWPDRYFWHFLSIRFSHLLGLRVYVEQWRWSKTAAPQGAFSQKELYNLKQVYFYLCLHTTTLTSCPLDRNQFHSLFSNHRQYKPMWRTLFSAIDLNGDNVIDFEEFLTFVTQLKRGGAEGKRRLCFRLFDSNQDGFAEKADFRCILETKIAVLRRPSWQTSTMVSTSTTEAPDEYMQFFTLCDEDSDGRICYEDFETYCAVHGEGIVTQTLKILEVMFDGVIEETGIIITATDVRNTKPHIDWQ</sequence>
<keyword evidence="9" id="KW-1185">Reference proteome</keyword>
<dbReference type="AlphaFoldDB" id="A0A9P1CGM8"/>
<keyword evidence="1" id="KW-0479">Metal-binding</keyword>
<dbReference type="OrthoDB" id="189220at2759"/>
<dbReference type="PROSITE" id="PS00018">
    <property type="entry name" value="EF_HAND_1"/>
    <property type="match status" value="2"/>
</dbReference>
<evidence type="ECO:0000259" key="5">
    <source>
        <dbReference type="PROSITE" id="PS50222"/>
    </source>
</evidence>
<feature type="region of interest" description="Disordered" evidence="4">
    <location>
        <begin position="222"/>
        <end position="243"/>
    </location>
</feature>
<dbReference type="Gene3D" id="1.10.238.10">
    <property type="entry name" value="EF-hand"/>
    <property type="match status" value="1"/>
</dbReference>
<feature type="compositionally biased region" description="Basic and acidic residues" evidence="4">
    <location>
        <begin position="233"/>
        <end position="243"/>
    </location>
</feature>
<evidence type="ECO:0000256" key="1">
    <source>
        <dbReference type="ARBA" id="ARBA00022723"/>
    </source>
</evidence>
<feature type="domain" description="PDEase" evidence="6">
    <location>
        <begin position="1"/>
        <end position="214"/>
    </location>
</feature>
<feature type="domain" description="EF-hand" evidence="5">
    <location>
        <begin position="388"/>
        <end position="423"/>
    </location>
</feature>
<name>A0A9P1CGM8_9DINO</name>
<evidence type="ECO:0000313" key="8">
    <source>
        <dbReference type="EMBL" id="CAL4778886.1"/>
    </source>
</evidence>
<evidence type="ECO:0000313" key="9">
    <source>
        <dbReference type="Proteomes" id="UP001152797"/>
    </source>
</evidence>
<evidence type="ECO:0000256" key="2">
    <source>
        <dbReference type="ARBA" id="ARBA00022801"/>
    </source>
</evidence>
<keyword evidence="2" id="KW-0378">Hydrolase</keyword>
<evidence type="ECO:0000313" key="7">
    <source>
        <dbReference type="EMBL" id="CAI3991574.1"/>
    </source>
</evidence>
<dbReference type="SUPFAM" id="SSF109604">
    <property type="entry name" value="HD-domain/PDEase-like"/>
    <property type="match status" value="1"/>
</dbReference>
<dbReference type="EMBL" id="CAMXCT020001607">
    <property type="protein sequence ID" value="CAL1144949.1"/>
    <property type="molecule type" value="Genomic_DNA"/>
</dbReference>
<evidence type="ECO:0000256" key="3">
    <source>
        <dbReference type="ARBA" id="ARBA00022837"/>
    </source>
</evidence>
<dbReference type="InterPro" id="IPR018247">
    <property type="entry name" value="EF_Hand_1_Ca_BS"/>
</dbReference>
<dbReference type="EMBL" id="CAMXCT010001607">
    <property type="protein sequence ID" value="CAI3991574.1"/>
    <property type="molecule type" value="Genomic_DNA"/>
</dbReference>
<dbReference type="Gene3D" id="1.10.1300.10">
    <property type="entry name" value="3'5'-cyclic nucleotide phosphodiesterase, catalytic domain"/>
    <property type="match status" value="1"/>
</dbReference>
<evidence type="ECO:0000256" key="4">
    <source>
        <dbReference type="SAM" id="MobiDB-lite"/>
    </source>
</evidence>
<feature type="domain" description="EF-hand" evidence="5">
    <location>
        <begin position="477"/>
        <end position="512"/>
    </location>
</feature>
<dbReference type="InterPro" id="IPR036971">
    <property type="entry name" value="PDEase_catalytic_dom_sf"/>
</dbReference>
<evidence type="ECO:0000259" key="6">
    <source>
        <dbReference type="PROSITE" id="PS51845"/>
    </source>
</evidence>
<dbReference type="PANTHER" id="PTHR11347">
    <property type="entry name" value="CYCLIC NUCLEOTIDE PHOSPHODIESTERASE"/>
    <property type="match status" value="1"/>
</dbReference>
<comment type="caution">
    <text evidence="7">The sequence shown here is derived from an EMBL/GenBank/DDBJ whole genome shotgun (WGS) entry which is preliminary data.</text>
</comment>
<dbReference type="InterPro" id="IPR002048">
    <property type="entry name" value="EF_hand_dom"/>
</dbReference>
<dbReference type="GO" id="GO:0005509">
    <property type="term" value="F:calcium ion binding"/>
    <property type="evidence" value="ECO:0007669"/>
    <property type="project" value="InterPro"/>
</dbReference>
<gene>
    <name evidence="7" type="ORF">C1SCF055_LOCUS18471</name>
</gene>
<accession>A0A9P1CGM8</accession>
<dbReference type="InterPro" id="IPR011992">
    <property type="entry name" value="EF-hand-dom_pair"/>
</dbReference>
<dbReference type="Pfam" id="PF00233">
    <property type="entry name" value="PDEase_I"/>
    <property type="match status" value="1"/>
</dbReference>